<dbReference type="GO" id="GO:0003677">
    <property type="term" value="F:DNA binding"/>
    <property type="evidence" value="ECO:0007669"/>
    <property type="project" value="UniProtKB-KW"/>
</dbReference>
<dbReference type="PROSITE" id="PS50090">
    <property type="entry name" value="MYB_LIKE"/>
    <property type="match status" value="1"/>
</dbReference>
<sequence length="414" mass="44868">MEEHAGLAPTSHGCGGDCIRHPGSNECNNVRESGTPAEWKSVRLFGVKLTDYQNFNSIRQEHRMQGMMRKCVSMDNLGLMGLKQPLQRHSNSAALHRAHMETAAALQPMWLESAGLGNGAVYAGETTQSGYASDGLMQSSSMSSRERRKGVPWTEEEHRLFLAGLQKLGKGDWRGISRNFVTSRTPTQVASHAQKYFLRQCNLNKRKRRSSLFDMNAVPATNTTEEHPQSIAAAELNQPIWELGVRQLMAPSSSGVIHPLSKLQMPSAIPTSVSADLCLGRSSCLQGQEPRVFADRLSSRHQGKHANTILFSNKAVTLEDVSARTGVDKPVISISSSSSSRSLSSSPSSSSLCRIDEASELSSLSLSIAPPMPTDVASELALKLEPPMASRQSGIFSPASKVCERKDVLLVAGA</sequence>
<dbReference type="EMBL" id="JABFUD020000001">
    <property type="protein sequence ID" value="KAI5084787.1"/>
    <property type="molecule type" value="Genomic_DNA"/>
</dbReference>
<dbReference type="InterPro" id="IPR006447">
    <property type="entry name" value="Myb_dom_plants"/>
</dbReference>
<evidence type="ECO:0000259" key="8">
    <source>
        <dbReference type="PROSITE" id="PS51294"/>
    </source>
</evidence>
<keyword evidence="3" id="KW-0238">DNA-binding</keyword>
<dbReference type="InterPro" id="IPR009057">
    <property type="entry name" value="Homeodomain-like_sf"/>
</dbReference>
<feature type="domain" description="Myb-like" evidence="6">
    <location>
        <begin position="145"/>
        <end position="197"/>
    </location>
</feature>
<name>A0A9D4ZTE9_ADICA</name>
<dbReference type="PROSITE" id="PS51293">
    <property type="entry name" value="SANT"/>
    <property type="match status" value="1"/>
</dbReference>
<evidence type="ECO:0000256" key="3">
    <source>
        <dbReference type="ARBA" id="ARBA00023125"/>
    </source>
</evidence>
<keyword evidence="10" id="KW-1185">Reference proteome</keyword>
<dbReference type="FunFam" id="1.10.10.60:FF:000009">
    <property type="entry name" value="transcription factor MYB1R1"/>
    <property type="match status" value="1"/>
</dbReference>
<dbReference type="InterPro" id="IPR001005">
    <property type="entry name" value="SANT/Myb"/>
</dbReference>
<dbReference type="Gene3D" id="1.10.10.60">
    <property type="entry name" value="Homeodomain-like"/>
    <property type="match status" value="1"/>
</dbReference>
<dbReference type="InterPro" id="IPR017884">
    <property type="entry name" value="SANT_dom"/>
</dbReference>
<comment type="subcellular location">
    <subcellularLocation>
        <location evidence="1">Nucleus</location>
    </subcellularLocation>
</comment>
<evidence type="ECO:0000259" key="7">
    <source>
        <dbReference type="PROSITE" id="PS51293"/>
    </source>
</evidence>
<dbReference type="SMART" id="SM00717">
    <property type="entry name" value="SANT"/>
    <property type="match status" value="1"/>
</dbReference>
<keyword evidence="2" id="KW-0805">Transcription regulation</keyword>
<evidence type="ECO:0000313" key="9">
    <source>
        <dbReference type="EMBL" id="KAI5084787.1"/>
    </source>
</evidence>
<dbReference type="PROSITE" id="PS51294">
    <property type="entry name" value="HTH_MYB"/>
    <property type="match status" value="1"/>
</dbReference>
<organism evidence="9 10">
    <name type="scientific">Adiantum capillus-veneris</name>
    <name type="common">Maidenhair fern</name>
    <dbReference type="NCBI Taxonomy" id="13818"/>
    <lineage>
        <taxon>Eukaryota</taxon>
        <taxon>Viridiplantae</taxon>
        <taxon>Streptophyta</taxon>
        <taxon>Embryophyta</taxon>
        <taxon>Tracheophyta</taxon>
        <taxon>Polypodiopsida</taxon>
        <taxon>Polypodiidae</taxon>
        <taxon>Polypodiales</taxon>
        <taxon>Pteridineae</taxon>
        <taxon>Pteridaceae</taxon>
        <taxon>Vittarioideae</taxon>
        <taxon>Adiantum</taxon>
    </lineage>
</organism>
<evidence type="ECO:0000256" key="5">
    <source>
        <dbReference type="ARBA" id="ARBA00023242"/>
    </source>
</evidence>
<evidence type="ECO:0000313" key="10">
    <source>
        <dbReference type="Proteomes" id="UP000886520"/>
    </source>
</evidence>
<dbReference type="InterPro" id="IPR052245">
    <property type="entry name" value="Plant_Stress_Dev_TF"/>
</dbReference>
<keyword evidence="5" id="KW-0539">Nucleus</keyword>
<dbReference type="GO" id="GO:0006355">
    <property type="term" value="P:regulation of DNA-templated transcription"/>
    <property type="evidence" value="ECO:0007669"/>
    <property type="project" value="UniProtKB-ARBA"/>
</dbReference>
<accession>A0A9D4ZTE9</accession>
<proteinExistence type="predicted"/>
<keyword evidence="4" id="KW-0804">Transcription</keyword>
<dbReference type="AlphaFoldDB" id="A0A9D4ZTE9"/>
<evidence type="ECO:0000256" key="2">
    <source>
        <dbReference type="ARBA" id="ARBA00023015"/>
    </source>
</evidence>
<dbReference type="PANTHER" id="PTHR44191:SF62">
    <property type="entry name" value="OS04G0341900 PROTEIN"/>
    <property type="match status" value="1"/>
</dbReference>
<dbReference type="OrthoDB" id="118550at2759"/>
<evidence type="ECO:0000256" key="4">
    <source>
        <dbReference type="ARBA" id="ARBA00023163"/>
    </source>
</evidence>
<dbReference type="SUPFAM" id="SSF46689">
    <property type="entry name" value="Homeodomain-like"/>
    <property type="match status" value="1"/>
</dbReference>
<evidence type="ECO:0000256" key="1">
    <source>
        <dbReference type="ARBA" id="ARBA00004123"/>
    </source>
</evidence>
<protein>
    <submittedName>
        <fullName evidence="9">Uncharacterized protein</fullName>
    </submittedName>
</protein>
<gene>
    <name evidence="9" type="ORF">GOP47_0000956</name>
</gene>
<dbReference type="NCBIfam" id="TIGR01557">
    <property type="entry name" value="myb_SHAQKYF"/>
    <property type="match status" value="1"/>
</dbReference>
<comment type="caution">
    <text evidence="9">The sequence shown here is derived from an EMBL/GenBank/DDBJ whole genome shotgun (WGS) entry which is preliminary data.</text>
</comment>
<dbReference type="Proteomes" id="UP000886520">
    <property type="component" value="Chromosome 1"/>
</dbReference>
<feature type="domain" description="SANT" evidence="7">
    <location>
        <begin position="153"/>
        <end position="201"/>
    </location>
</feature>
<dbReference type="PANTHER" id="PTHR44191">
    <property type="entry name" value="TRANSCRIPTION FACTOR KUA1"/>
    <property type="match status" value="1"/>
</dbReference>
<dbReference type="GO" id="GO:0005634">
    <property type="term" value="C:nucleus"/>
    <property type="evidence" value="ECO:0007669"/>
    <property type="project" value="UniProtKB-SubCell"/>
</dbReference>
<feature type="domain" description="HTH myb-type" evidence="8">
    <location>
        <begin position="145"/>
        <end position="201"/>
    </location>
</feature>
<dbReference type="InterPro" id="IPR017930">
    <property type="entry name" value="Myb_dom"/>
</dbReference>
<dbReference type="CDD" id="cd00167">
    <property type="entry name" value="SANT"/>
    <property type="match status" value="1"/>
</dbReference>
<dbReference type="Pfam" id="PF00249">
    <property type="entry name" value="Myb_DNA-binding"/>
    <property type="match status" value="1"/>
</dbReference>
<evidence type="ECO:0000259" key="6">
    <source>
        <dbReference type="PROSITE" id="PS50090"/>
    </source>
</evidence>
<reference evidence="9" key="1">
    <citation type="submission" date="2021-01" db="EMBL/GenBank/DDBJ databases">
        <title>Adiantum capillus-veneris genome.</title>
        <authorList>
            <person name="Fang Y."/>
            <person name="Liao Q."/>
        </authorList>
    </citation>
    <scope>NUCLEOTIDE SEQUENCE</scope>
    <source>
        <strain evidence="9">H3</strain>
        <tissue evidence="9">Leaf</tissue>
    </source>
</reference>